<reference evidence="6 7" key="1">
    <citation type="submission" date="2020-08" db="EMBL/GenBank/DDBJ databases">
        <title>A Genomic Blueprint of the Chicken Gut Microbiome.</title>
        <authorList>
            <person name="Gilroy R."/>
            <person name="Ravi A."/>
            <person name="Getino M."/>
            <person name="Pursley I."/>
            <person name="Horton D.L."/>
            <person name="Alikhan N.-F."/>
            <person name="Baker D."/>
            <person name="Gharbi K."/>
            <person name="Hall N."/>
            <person name="Watson M."/>
            <person name="Adriaenssens E.M."/>
            <person name="Foster-Nyarko E."/>
            <person name="Jarju S."/>
            <person name="Secka A."/>
            <person name="Antonio M."/>
            <person name="Oren A."/>
            <person name="Chaudhuri R."/>
            <person name="La Ragione R.M."/>
            <person name="Hildebrand F."/>
            <person name="Pallen M.J."/>
        </authorList>
    </citation>
    <scope>NUCLEOTIDE SEQUENCE [LARGE SCALE GENOMIC DNA]</scope>
    <source>
        <strain evidence="6 7">Sa2YVA2</strain>
    </source>
</reference>
<evidence type="ECO:0000313" key="7">
    <source>
        <dbReference type="Proteomes" id="UP000626786"/>
    </source>
</evidence>
<evidence type="ECO:0000256" key="2">
    <source>
        <dbReference type="ARBA" id="ARBA00022840"/>
    </source>
</evidence>
<keyword evidence="7" id="KW-1185">Reference proteome</keyword>
<dbReference type="InterPro" id="IPR014001">
    <property type="entry name" value="Helicase_ATP-bd"/>
</dbReference>
<keyword evidence="6" id="KW-0347">Helicase</keyword>
<keyword evidence="6" id="KW-0378">Hydrolase</keyword>
<evidence type="ECO:0000259" key="5">
    <source>
        <dbReference type="PROSITE" id="PS51194"/>
    </source>
</evidence>
<proteinExistence type="predicted"/>
<dbReference type="InterPro" id="IPR001650">
    <property type="entry name" value="Helicase_C-like"/>
</dbReference>
<dbReference type="PROSITE" id="PS51194">
    <property type="entry name" value="HELICASE_CTER"/>
    <property type="match status" value="1"/>
</dbReference>
<sequence>MKMPKSINPAIRDFLDGRIWLRLHTPFTIEDINQQIEAGHIEIIQGIESKLVFMNRKSYTCNRCENTDQSKFTIFNCAKCEASCAYCRNCIKMGRVASCTELIVWKGEQPIYPTSHTLAWEGTLTPRQQQASDDLTRSQEINRSHLIYAVCGSGKTEILFPPIFHLLKQGKRVCIAAPRVDVILELEPRLRVAFPQTEIESLYGGAKPTMKASQLVLATTHQLYRFQHAFDAIFVDEADAFPYKADETLQKAVRKAVKPTKPIHFVTATPSDKLLVEAKSTGGISIINRRYHGHDLPTPAYISLWKYEHHIQKGRLPKKLTDWTNERIKKSEPFLIFFHHIGFMEKAEPLFQLIHPGIHSVHAAHPDRKTYVQALRDKAIPGLLTTTILERGITIQNVQVAVIGAEQRIFDKAALIQIGGRVGRSSAFPTGDFTLFHNGITYAMDEAKSEILKLNKGGGTNPDELPFM</sequence>
<keyword evidence="1" id="KW-0547">Nucleotide-binding</keyword>
<gene>
    <name evidence="6" type="ORF">H9649_11380</name>
</gene>
<comment type="caution">
    <text evidence="6">The sequence shown here is derived from an EMBL/GenBank/DDBJ whole genome shotgun (WGS) entry which is preliminary data.</text>
</comment>
<dbReference type="Pfam" id="PF00271">
    <property type="entry name" value="Helicase_C"/>
    <property type="match status" value="1"/>
</dbReference>
<dbReference type="PROSITE" id="PS51192">
    <property type="entry name" value="HELICASE_ATP_BIND_1"/>
    <property type="match status" value="1"/>
</dbReference>
<dbReference type="Gene3D" id="3.40.50.300">
    <property type="entry name" value="P-loop containing nucleotide triphosphate hydrolases"/>
    <property type="match status" value="2"/>
</dbReference>
<dbReference type="SMART" id="SM00487">
    <property type="entry name" value="DEXDc"/>
    <property type="match status" value="1"/>
</dbReference>
<dbReference type="Proteomes" id="UP000626786">
    <property type="component" value="Unassembled WGS sequence"/>
</dbReference>
<protein>
    <submittedName>
        <fullName evidence="6">DEAD/DEAH box helicase family protein</fullName>
    </submittedName>
</protein>
<evidence type="ECO:0000313" key="6">
    <source>
        <dbReference type="EMBL" id="MBD7985190.1"/>
    </source>
</evidence>
<feature type="domain" description="Helicase ATP-binding" evidence="4">
    <location>
        <begin position="136"/>
        <end position="288"/>
    </location>
</feature>
<dbReference type="Pfam" id="PF04851">
    <property type="entry name" value="ResIII"/>
    <property type="match status" value="1"/>
</dbReference>
<name>A0ABR8UAY8_9BACL</name>
<keyword evidence="3" id="KW-0238">DNA-binding</keyword>
<feature type="domain" description="Helicase C-terminal" evidence="5">
    <location>
        <begin position="315"/>
        <end position="468"/>
    </location>
</feature>
<dbReference type="EMBL" id="JACSQN010000009">
    <property type="protein sequence ID" value="MBD7985190.1"/>
    <property type="molecule type" value="Genomic_DNA"/>
</dbReference>
<dbReference type="GO" id="GO:0004386">
    <property type="term" value="F:helicase activity"/>
    <property type="evidence" value="ECO:0007669"/>
    <property type="project" value="UniProtKB-KW"/>
</dbReference>
<dbReference type="InterPro" id="IPR027417">
    <property type="entry name" value="P-loop_NTPase"/>
</dbReference>
<organism evidence="6 7">
    <name type="scientific">Sporosarcina quadrami</name>
    <dbReference type="NCBI Taxonomy" id="2762234"/>
    <lineage>
        <taxon>Bacteria</taxon>
        <taxon>Bacillati</taxon>
        <taxon>Bacillota</taxon>
        <taxon>Bacilli</taxon>
        <taxon>Bacillales</taxon>
        <taxon>Caryophanaceae</taxon>
        <taxon>Sporosarcina</taxon>
    </lineage>
</organism>
<evidence type="ECO:0000256" key="1">
    <source>
        <dbReference type="ARBA" id="ARBA00022741"/>
    </source>
</evidence>
<dbReference type="InterPro" id="IPR006935">
    <property type="entry name" value="Helicase/UvrB_N"/>
</dbReference>
<evidence type="ECO:0000256" key="3">
    <source>
        <dbReference type="ARBA" id="ARBA00023125"/>
    </source>
</evidence>
<keyword evidence="2" id="KW-0067">ATP-binding</keyword>
<dbReference type="SMART" id="SM00490">
    <property type="entry name" value="HELICc"/>
    <property type="match status" value="1"/>
</dbReference>
<dbReference type="PANTHER" id="PTHR30580">
    <property type="entry name" value="PRIMOSOMAL PROTEIN N"/>
    <property type="match status" value="1"/>
</dbReference>
<accession>A0ABR8UAY8</accession>
<dbReference type="SUPFAM" id="SSF52540">
    <property type="entry name" value="P-loop containing nucleoside triphosphate hydrolases"/>
    <property type="match status" value="1"/>
</dbReference>
<evidence type="ECO:0000259" key="4">
    <source>
        <dbReference type="PROSITE" id="PS51192"/>
    </source>
</evidence>
<dbReference type="PANTHER" id="PTHR30580:SF1">
    <property type="entry name" value="COMF OPERON PROTEIN 1"/>
    <property type="match status" value="1"/>
</dbReference>